<comment type="similarity">
    <text evidence="1">Belongs to the protein kinase superfamily. STE Ser/Thr protein kinase family. STE20 subfamily.</text>
</comment>
<dbReference type="Ensembl" id="ENSEBUT00000019641.1">
    <property type="protein sequence ID" value="ENSEBUP00000019065.1"/>
    <property type="gene ID" value="ENSEBUG00000011882.1"/>
</dbReference>
<dbReference type="EC" id="2.7.11.1" evidence="2"/>
<dbReference type="SUPFAM" id="SSF56112">
    <property type="entry name" value="Protein kinase-like (PK-like)"/>
    <property type="match status" value="1"/>
</dbReference>
<dbReference type="InterPro" id="IPR017441">
    <property type="entry name" value="Protein_kinase_ATP_BS"/>
</dbReference>
<dbReference type="PROSITE" id="PS50011">
    <property type="entry name" value="PROTEIN_KINASE_DOM"/>
    <property type="match status" value="1"/>
</dbReference>
<feature type="binding site" evidence="10">
    <location>
        <position position="52"/>
    </location>
    <ligand>
        <name>ATP</name>
        <dbReference type="ChEBI" id="CHEBI:30616"/>
    </ligand>
</feature>
<evidence type="ECO:0000256" key="7">
    <source>
        <dbReference type="ARBA" id="ARBA00022840"/>
    </source>
</evidence>
<proteinExistence type="inferred from homology"/>
<dbReference type="PANTHER" id="PTHR47167">
    <property type="entry name" value="SERINE/THREONINE-PROTEIN KINASE TAO1-LIKE PROTEIN"/>
    <property type="match status" value="1"/>
</dbReference>
<dbReference type="InterPro" id="IPR011009">
    <property type="entry name" value="Kinase-like_dom_sf"/>
</dbReference>
<evidence type="ECO:0000256" key="9">
    <source>
        <dbReference type="ARBA" id="ARBA00048679"/>
    </source>
</evidence>
<keyword evidence="3" id="KW-0723">Serine/threonine-protein kinase</keyword>
<name>A0A8C4QTB6_EPTBU</name>
<evidence type="ECO:0000313" key="12">
    <source>
        <dbReference type="Ensembl" id="ENSEBUP00000019065.1"/>
    </source>
</evidence>
<sequence>GRILKIPLSSTLFQPENPEEIYYGLQEIGRGSFGAVYFARHADTCEAVAVKKLSCEGLRTGEKWQEVEKEVRFTLTHCLCPSVYDVDDVPSCILREHPEIIEALCNLN</sequence>
<keyword evidence="7 10" id="KW-0067">ATP-binding</keyword>
<dbReference type="PROSITE" id="PS00107">
    <property type="entry name" value="PROTEIN_KINASE_ATP"/>
    <property type="match status" value="1"/>
</dbReference>
<accession>A0A8C4QTB6</accession>
<dbReference type="GO" id="GO:0005524">
    <property type="term" value="F:ATP binding"/>
    <property type="evidence" value="ECO:0007669"/>
    <property type="project" value="UniProtKB-UniRule"/>
</dbReference>
<comment type="catalytic activity">
    <reaction evidence="9">
        <text>L-seryl-[protein] + ATP = O-phospho-L-seryl-[protein] + ADP + H(+)</text>
        <dbReference type="Rhea" id="RHEA:17989"/>
        <dbReference type="Rhea" id="RHEA-COMP:9863"/>
        <dbReference type="Rhea" id="RHEA-COMP:11604"/>
        <dbReference type="ChEBI" id="CHEBI:15378"/>
        <dbReference type="ChEBI" id="CHEBI:29999"/>
        <dbReference type="ChEBI" id="CHEBI:30616"/>
        <dbReference type="ChEBI" id="CHEBI:83421"/>
        <dbReference type="ChEBI" id="CHEBI:456216"/>
        <dbReference type="EC" id="2.7.11.1"/>
    </reaction>
</comment>
<dbReference type="InterPro" id="IPR051234">
    <property type="entry name" value="TAO_STE20_kinase"/>
</dbReference>
<dbReference type="AlphaFoldDB" id="A0A8C4QTB6"/>
<evidence type="ECO:0000256" key="4">
    <source>
        <dbReference type="ARBA" id="ARBA00022679"/>
    </source>
</evidence>
<evidence type="ECO:0000256" key="3">
    <source>
        <dbReference type="ARBA" id="ARBA00022527"/>
    </source>
</evidence>
<dbReference type="InterPro" id="IPR000719">
    <property type="entry name" value="Prot_kinase_dom"/>
</dbReference>
<protein>
    <recommendedName>
        <fullName evidence="2">non-specific serine/threonine protein kinase</fullName>
        <ecNumber evidence="2">2.7.11.1</ecNumber>
    </recommendedName>
</protein>
<evidence type="ECO:0000256" key="8">
    <source>
        <dbReference type="ARBA" id="ARBA00047899"/>
    </source>
</evidence>
<evidence type="ECO:0000259" key="11">
    <source>
        <dbReference type="PROSITE" id="PS50011"/>
    </source>
</evidence>
<evidence type="ECO:0000256" key="2">
    <source>
        <dbReference type="ARBA" id="ARBA00012513"/>
    </source>
</evidence>
<evidence type="ECO:0000313" key="13">
    <source>
        <dbReference type="Proteomes" id="UP000694388"/>
    </source>
</evidence>
<dbReference type="Gene3D" id="3.30.200.20">
    <property type="entry name" value="Phosphorylase Kinase, domain 1"/>
    <property type="match status" value="1"/>
</dbReference>
<evidence type="ECO:0000256" key="6">
    <source>
        <dbReference type="ARBA" id="ARBA00022777"/>
    </source>
</evidence>
<evidence type="ECO:0000256" key="5">
    <source>
        <dbReference type="ARBA" id="ARBA00022741"/>
    </source>
</evidence>
<organism evidence="12 13">
    <name type="scientific">Eptatretus burgeri</name>
    <name type="common">Inshore hagfish</name>
    <dbReference type="NCBI Taxonomy" id="7764"/>
    <lineage>
        <taxon>Eukaryota</taxon>
        <taxon>Metazoa</taxon>
        <taxon>Chordata</taxon>
        <taxon>Craniata</taxon>
        <taxon>Vertebrata</taxon>
        <taxon>Cyclostomata</taxon>
        <taxon>Myxini</taxon>
        <taxon>Myxiniformes</taxon>
        <taxon>Myxinidae</taxon>
        <taxon>Eptatretinae</taxon>
        <taxon>Eptatretus</taxon>
    </lineage>
</organism>
<keyword evidence="4" id="KW-0808">Transferase</keyword>
<dbReference type="Proteomes" id="UP000694388">
    <property type="component" value="Unplaced"/>
</dbReference>
<evidence type="ECO:0000256" key="10">
    <source>
        <dbReference type="PROSITE-ProRule" id="PRU10141"/>
    </source>
</evidence>
<evidence type="ECO:0000256" key="1">
    <source>
        <dbReference type="ARBA" id="ARBA00008874"/>
    </source>
</evidence>
<reference evidence="12" key="2">
    <citation type="submission" date="2025-09" db="UniProtKB">
        <authorList>
            <consortium name="Ensembl"/>
        </authorList>
    </citation>
    <scope>IDENTIFICATION</scope>
</reference>
<dbReference type="GO" id="GO:0004674">
    <property type="term" value="F:protein serine/threonine kinase activity"/>
    <property type="evidence" value="ECO:0007669"/>
    <property type="project" value="UniProtKB-KW"/>
</dbReference>
<reference evidence="12" key="1">
    <citation type="submission" date="2025-08" db="UniProtKB">
        <authorList>
            <consortium name="Ensembl"/>
        </authorList>
    </citation>
    <scope>IDENTIFICATION</scope>
</reference>
<dbReference type="GO" id="GO:0005737">
    <property type="term" value="C:cytoplasm"/>
    <property type="evidence" value="ECO:0007669"/>
    <property type="project" value="TreeGrafter"/>
</dbReference>
<comment type="catalytic activity">
    <reaction evidence="8">
        <text>L-threonyl-[protein] + ATP = O-phospho-L-threonyl-[protein] + ADP + H(+)</text>
        <dbReference type="Rhea" id="RHEA:46608"/>
        <dbReference type="Rhea" id="RHEA-COMP:11060"/>
        <dbReference type="Rhea" id="RHEA-COMP:11605"/>
        <dbReference type="ChEBI" id="CHEBI:15378"/>
        <dbReference type="ChEBI" id="CHEBI:30013"/>
        <dbReference type="ChEBI" id="CHEBI:30616"/>
        <dbReference type="ChEBI" id="CHEBI:61977"/>
        <dbReference type="ChEBI" id="CHEBI:456216"/>
        <dbReference type="EC" id="2.7.11.1"/>
    </reaction>
</comment>
<keyword evidence="13" id="KW-1185">Reference proteome</keyword>
<keyword evidence="5 10" id="KW-0547">Nucleotide-binding</keyword>
<keyword evidence="6" id="KW-0418">Kinase</keyword>
<feature type="domain" description="Protein kinase" evidence="11">
    <location>
        <begin position="22"/>
        <end position="108"/>
    </location>
</feature>
<dbReference type="PANTHER" id="PTHR47167:SF4">
    <property type="entry name" value="SERINE_THREONINE-PROTEIN KINASE TAO"/>
    <property type="match status" value="1"/>
</dbReference>